<dbReference type="RefSeq" id="WP_165900234.1">
    <property type="nucleotide sequence ID" value="NZ_SMFU01000007.1"/>
</dbReference>
<evidence type="ECO:0000256" key="1">
    <source>
        <dbReference type="ARBA" id="ARBA00022729"/>
    </source>
</evidence>
<feature type="signal peptide" evidence="2">
    <location>
        <begin position="1"/>
        <end position="21"/>
    </location>
</feature>
<feature type="chain" id="PRO_5020456449" evidence="2">
    <location>
        <begin position="22"/>
        <end position="362"/>
    </location>
</feature>
<dbReference type="SUPFAM" id="SSF53850">
    <property type="entry name" value="Periplasmic binding protein-like II"/>
    <property type="match status" value="1"/>
</dbReference>
<dbReference type="Gene3D" id="3.40.190.10">
    <property type="entry name" value="Periplasmic binding protein-like II"/>
    <property type="match status" value="2"/>
</dbReference>
<name>A0A4R1GN96_9GAMM</name>
<keyword evidence="4" id="KW-1185">Reference proteome</keyword>
<evidence type="ECO:0000313" key="3">
    <source>
        <dbReference type="EMBL" id="TCK08791.1"/>
    </source>
</evidence>
<dbReference type="Pfam" id="PF13531">
    <property type="entry name" value="SBP_bac_11"/>
    <property type="match status" value="1"/>
</dbReference>
<proteinExistence type="predicted"/>
<organism evidence="3 4">
    <name type="scientific">Marinobacterium mangrovicola</name>
    <dbReference type="NCBI Taxonomy" id="1476959"/>
    <lineage>
        <taxon>Bacteria</taxon>
        <taxon>Pseudomonadati</taxon>
        <taxon>Pseudomonadota</taxon>
        <taxon>Gammaproteobacteria</taxon>
        <taxon>Oceanospirillales</taxon>
        <taxon>Oceanospirillaceae</taxon>
        <taxon>Marinobacterium</taxon>
    </lineage>
</organism>
<reference evidence="3 4" key="1">
    <citation type="submission" date="2019-03" db="EMBL/GenBank/DDBJ databases">
        <title>Genomic Encyclopedia of Archaeal and Bacterial Type Strains, Phase II (KMG-II): from individual species to whole genera.</title>
        <authorList>
            <person name="Goeker M."/>
        </authorList>
    </citation>
    <scope>NUCLEOTIDE SEQUENCE [LARGE SCALE GENOMIC DNA]</scope>
    <source>
        <strain evidence="3 4">DSM 27697</strain>
    </source>
</reference>
<dbReference type="Proteomes" id="UP000294546">
    <property type="component" value="Unassembled WGS sequence"/>
</dbReference>
<accession>A0A4R1GN96</accession>
<keyword evidence="1 2" id="KW-0732">Signal</keyword>
<dbReference type="PANTHER" id="PTHR30006">
    <property type="entry name" value="THIAMINE-BINDING PERIPLASMIC PROTEIN-RELATED"/>
    <property type="match status" value="1"/>
</dbReference>
<evidence type="ECO:0000256" key="2">
    <source>
        <dbReference type="SAM" id="SignalP"/>
    </source>
</evidence>
<evidence type="ECO:0000313" key="4">
    <source>
        <dbReference type="Proteomes" id="UP000294546"/>
    </source>
</evidence>
<dbReference type="AlphaFoldDB" id="A0A4R1GN96"/>
<gene>
    <name evidence="3" type="ORF">CLV83_0884</name>
</gene>
<sequence length="362" mass="40088">MKALTSLLLGFCLVAIGGAQAATTEVFKPANVDASPDLVISGVAPVARIAPFLQSFAEREGLVVRYTERMTNEVSRLATKEQGGSPDLILSSAMEQQLKLVNDGYAQPYRSDVIRELPEWAQWRDELFAYAFEPIVMVINRDLLAGAELPQSRDQLLQLIRAKGPLVDGKIGMTDIETVGLGYLTWAHDSRQSRTYGQLLETFGNAHLRLYPDSESVLQALLKGEIFIAYNLVGSYAFDFSNRYPWITTVMPADYTSVLMRTALIPKSAQHPEAARRFLDDLLSTSGQARLGEQTGLIPVISEAGSSDTFAFLREKSHGIFRPIPLSLQLLLQTDAEKRRLLLNEWRAAVYPQQKPATDSAP</sequence>
<dbReference type="EMBL" id="SMFU01000007">
    <property type="protein sequence ID" value="TCK08791.1"/>
    <property type="molecule type" value="Genomic_DNA"/>
</dbReference>
<dbReference type="GO" id="GO:0030288">
    <property type="term" value="C:outer membrane-bounded periplasmic space"/>
    <property type="evidence" value="ECO:0007669"/>
    <property type="project" value="TreeGrafter"/>
</dbReference>
<protein>
    <submittedName>
        <fullName evidence="3">Iron(III) transport system substrate-binding protein</fullName>
    </submittedName>
</protein>
<comment type="caution">
    <text evidence="3">The sequence shown here is derived from an EMBL/GenBank/DDBJ whole genome shotgun (WGS) entry which is preliminary data.</text>
</comment>
<dbReference type="PANTHER" id="PTHR30006:SF25">
    <property type="entry name" value="PHOSPHOGLYCERATE TRANSPORT REGULATORY PROTEIN PGTC"/>
    <property type="match status" value="1"/>
</dbReference>